<dbReference type="InterPro" id="IPR013098">
    <property type="entry name" value="Ig_I-set"/>
</dbReference>
<dbReference type="PROSITE" id="PS50835">
    <property type="entry name" value="IG_LIKE"/>
    <property type="match status" value="1"/>
</dbReference>
<feature type="domain" description="Fibronectin type-III" evidence="7">
    <location>
        <begin position="495"/>
        <end position="602"/>
    </location>
</feature>
<keyword evidence="1" id="KW-0787">Thick filament</keyword>
<dbReference type="SUPFAM" id="SSF49265">
    <property type="entry name" value="Fibronectin type III"/>
    <property type="match status" value="2"/>
</dbReference>
<dbReference type="InterPro" id="IPR018247">
    <property type="entry name" value="EF_Hand_1_Ca_BS"/>
</dbReference>
<protein>
    <submittedName>
        <fullName evidence="8">Uncharacterized protein</fullName>
    </submittedName>
</protein>
<sequence>MAHSLSFTVGDRIMLEIEASNEVTKGEWQKGGKKVCENNRIRLINQGCKRRLIIDSCILSDDANFSYVCGNERSDCEVFVRDLPCTIITPLEDTQMMVGQQVIMTAKLSVAGANVKLFNEGVEVKMSKGLTYLVREKMFEFRIDKLQYDHAGFYQLKTNGDECLAELIVEDKPVDFNAGFSDLTVNCTDYAEFKCEVNDPEIEGRWYKDGIIIMESDRIKFVNDGCMRRICIYDVRTSDIGEYEYRCKSGKTELSMTACLDAIELQVDKPKEPPKIYLNLNENREICIRAGCKLAVDVPITRSVQGKDEEAGAATKKIETHVDLDGDGKIDLNEYLEPEIIPENGKHVHSDNIPDKTSMILHDAQRSDAGRYQLEVKTETGVDQIHFLVRIIDVPGPPTQPKISELIGESCRVDWGPPLEDGGCLIRGYLIERKKTCSTRWIRLNTTLHEFHNFFADRMMEGSEYQIRVSAVNECGIGEPSGNSEKFIPMEPTSEVLDFCSSDVTDGTIKLNWMPPLDIGYAGLDGYELQHQVLKGKKHDDDAICATEWVDSNRDKLVNSDAMDYICKNLEIGKYYAFRIRSRNIAGASKWVYCGPVICAFAVVDPKLIIPNEYKNGVIVRNGERLNILIPFEGRPLPQISWRMLEPPKQGWEFLEATMRALDDYVVVKNNQYSSQLTIKEAAMKDTGKYFIKLAVGDVEIESEINVNVVDNPGAVQELKIVEIVGTTAELSWKPPMSIGNLEIIGYRIEKRDKRSGKDCPWFMCLEKTRQEKCFIHGLVPDNEYAFQVTAINEIGHGPPTATDYVKVDKTPYELKLKPFITKAIEKAPKFTTPLNSRSMIVNYETTLSCSFEAYPPPKITWLWNKVPIDKMNPHFMMISQGGICQLKLRRVRYGDGGTYSCVVENDLGTDQVTTKVDVQDPESKLIKII</sequence>
<proteinExistence type="predicted"/>
<dbReference type="SMART" id="SM00408">
    <property type="entry name" value="IGc2"/>
    <property type="match status" value="1"/>
</dbReference>
<dbReference type="AlphaFoldDB" id="E4YFV9"/>
<keyword evidence="2" id="KW-0677">Repeat</keyword>
<dbReference type="EMBL" id="FN654503">
    <property type="protein sequence ID" value="CBY34383.1"/>
    <property type="molecule type" value="Genomic_DNA"/>
</dbReference>
<evidence type="ECO:0000259" key="7">
    <source>
        <dbReference type="PROSITE" id="PS50853"/>
    </source>
</evidence>
<evidence type="ECO:0000259" key="6">
    <source>
        <dbReference type="PROSITE" id="PS50835"/>
    </source>
</evidence>
<feature type="domain" description="Fibronectin type-III" evidence="7">
    <location>
        <begin position="397"/>
        <end position="492"/>
    </location>
</feature>
<dbReference type="PRINTS" id="PR00014">
    <property type="entry name" value="FNTYPEIII"/>
</dbReference>
<feature type="domain" description="Ig-like" evidence="6">
    <location>
        <begin position="829"/>
        <end position="920"/>
    </location>
</feature>
<dbReference type="FunFam" id="2.60.40.10:FF:000557">
    <property type="entry name" value="Myosin binding protein Ha"/>
    <property type="match status" value="1"/>
</dbReference>
<evidence type="ECO:0000256" key="3">
    <source>
        <dbReference type="ARBA" id="ARBA00022889"/>
    </source>
</evidence>
<dbReference type="CDD" id="cd00096">
    <property type="entry name" value="Ig"/>
    <property type="match status" value="1"/>
</dbReference>
<gene>
    <name evidence="9" type="ORF">GSOID_T00020616001</name>
    <name evidence="8" type="ORF">GSOID_T00024406001</name>
</gene>
<dbReference type="InterPro" id="IPR050964">
    <property type="entry name" value="Striated_Muscle_Regulatory"/>
</dbReference>
<dbReference type="SMART" id="SM00060">
    <property type="entry name" value="FN3"/>
    <property type="match status" value="3"/>
</dbReference>
<dbReference type="SMART" id="SM00409">
    <property type="entry name" value="IG"/>
    <property type="match status" value="4"/>
</dbReference>
<dbReference type="InterPro" id="IPR003599">
    <property type="entry name" value="Ig_sub"/>
</dbReference>
<dbReference type="Gene3D" id="2.60.40.10">
    <property type="entry name" value="Immunoglobulins"/>
    <property type="match status" value="9"/>
</dbReference>
<dbReference type="InterPro" id="IPR007110">
    <property type="entry name" value="Ig-like_dom"/>
</dbReference>
<dbReference type="SUPFAM" id="SSF48726">
    <property type="entry name" value="Immunoglobulin"/>
    <property type="match status" value="6"/>
</dbReference>
<dbReference type="FunFam" id="2.60.40.10:FF:000084">
    <property type="entry name" value="Myosin binding protein C, slow type"/>
    <property type="match status" value="1"/>
</dbReference>
<keyword evidence="5" id="KW-0393">Immunoglobulin domain</keyword>
<keyword evidence="4" id="KW-0514">Muscle protein</keyword>
<dbReference type="GO" id="GO:0032982">
    <property type="term" value="C:myosin filament"/>
    <property type="evidence" value="ECO:0007669"/>
    <property type="project" value="UniProtKB-KW"/>
</dbReference>
<name>E4YFV9_OIKDI</name>
<dbReference type="InterPro" id="IPR036179">
    <property type="entry name" value="Ig-like_dom_sf"/>
</dbReference>
<evidence type="ECO:0000256" key="4">
    <source>
        <dbReference type="ARBA" id="ARBA00023179"/>
    </source>
</evidence>
<dbReference type="PROSITE" id="PS50853">
    <property type="entry name" value="FN3"/>
    <property type="match status" value="3"/>
</dbReference>
<dbReference type="Pfam" id="PF07679">
    <property type="entry name" value="I-set"/>
    <property type="match status" value="3"/>
</dbReference>
<feature type="domain" description="Fibronectin type-III" evidence="7">
    <location>
        <begin position="715"/>
        <end position="811"/>
    </location>
</feature>
<dbReference type="PANTHER" id="PTHR13817">
    <property type="entry name" value="TITIN"/>
    <property type="match status" value="1"/>
</dbReference>
<evidence type="ECO:0000256" key="1">
    <source>
        <dbReference type="ARBA" id="ARBA00022433"/>
    </source>
</evidence>
<dbReference type="EMBL" id="FN655739">
    <property type="protein sequence ID" value="CBY40012.1"/>
    <property type="molecule type" value="Genomic_DNA"/>
</dbReference>
<dbReference type="PANTHER" id="PTHR13817:SF168">
    <property type="match status" value="1"/>
</dbReference>
<dbReference type="PROSITE" id="PS00018">
    <property type="entry name" value="EF_HAND_1"/>
    <property type="match status" value="1"/>
</dbReference>
<organism evidence="8">
    <name type="scientific">Oikopleura dioica</name>
    <name type="common">Tunicate</name>
    <dbReference type="NCBI Taxonomy" id="34765"/>
    <lineage>
        <taxon>Eukaryota</taxon>
        <taxon>Metazoa</taxon>
        <taxon>Chordata</taxon>
        <taxon>Tunicata</taxon>
        <taxon>Appendicularia</taxon>
        <taxon>Copelata</taxon>
        <taxon>Oikopleuridae</taxon>
        <taxon>Oikopleura</taxon>
    </lineage>
</organism>
<evidence type="ECO:0000256" key="2">
    <source>
        <dbReference type="ARBA" id="ARBA00022737"/>
    </source>
</evidence>
<dbReference type="FunFam" id="2.60.40.10:FF:000031">
    <property type="entry name" value="Myosin-binding protein C, slow type"/>
    <property type="match status" value="1"/>
</dbReference>
<dbReference type="InterPro" id="IPR003961">
    <property type="entry name" value="FN3_dom"/>
</dbReference>
<evidence type="ECO:0000313" key="8">
    <source>
        <dbReference type="EMBL" id="CBY34383.1"/>
    </source>
</evidence>
<evidence type="ECO:0000313" key="9">
    <source>
        <dbReference type="EMBL" id="CBY40012.1"/>
    </source>
</evidence>
<evidence type="ECO:0000256" key="5">
    <source>
        <dbReference type="ARBA" id="ARBA00023319"/>
    </source>
</evidence>
<keyword evidence="3" id="KW-0130">Cell adhesion</keyword>
<dbReference type="GO" id="GO:0007155">
    <property type="term" value="P:cell adhesion"/>
    <property type="evidence" value="ECO:0007669"/>
    <property type="project" value="UniProtKB-KW"/>
</dbReference>
<reference evidence="8" key="1">
    <citation type="journal article" date="2010" name="Science">
        <title>Plasticity of animal genome architecture unmasked by rapid evolution of a pelagic tunicate.</title>
        <authorList>
            <person name="Denoeud F."/>
            <person name="Henriet S."/>
            <person name="Mungpakdee S."/>
            <person name="Aury J.M."/>
            <person name="Da Silva C."/>
            <person name="Brinkmann H."/>
            <person name="Mikhaleva J."/>
            <person name="Olsen L.C."/>
            <person name="Jubin C."/>
            <person name="Canestro C."/>
            <person name="Bouquet J.M."/>
            <person name="Danks G."/>
            <person name="Poulain J."/>
            <person name="Campsteijn C."/>
            <person name="Adamski M."/>
            <person name="Cross I."/>
            <person name="Yadetie F."/>
            <person name="Muffato M."/>
            <person name="Louis A."/>
            <person name="Butcher S."/>
            <person name="Tsagkogeorga G."/>
            <person name="Konrad A."/>
            <person name="Singh S."/>
            <person name="Jensen M.F."/>
            <person name="Cong E.H."/>
            <person name="Eikeseth-Otteraa H."/>
            <person name="Noel B."/>
            <person name="Anthouard V."/>
            <person name="Porcel B.M."/>
            <person name="Kachouri-Lafond R."/>
            <person name="Nishino A."/>
            <person name="Ugolini M."/>
            <person name="Chourrout P."/>
            <person name="Nishida H."/>
            <person name="Aasland R."/>
            <person name="Huzurbazar S."/>
            <person name="Westhof E."/>
            <person name="Delsuc F."/>
            <person name="Lehrach H."/>
            <person name="Reinhardt R."/>
            <person name="Weissenbach J."/>
            <person name="Roy S.W."/>
            <person name="Artiguenave F."/>
            <person name="Postlethwait J.H."/>
            <person name="Manak J.R."/>
            <person name="Thompson E.M."/>
            <person name="Jaillon O."/>
            <person name="Du Pasquier L."/>
            <person name="Boudinot P."/>
            <person name="Liberles D.A."/>
            <person name="Volff J.N."/>
            <person name="Philippe H."/>
            <person name="Lenhard B."/>
            <person name="Roest Crollius H."/>
            <person name="Wincker P."/>
            <person name="Chourrout D."/>
        </authorList>
    </citation>
    <scope>NUCLEOTIDE SEQUENCE [LARGE SCALE GENOMIC DNA]</scope>
</reference>
<dbReference type="InterPro" id="IPR003598">
    <property type="entry name" value="Ig_sub2"/>
</dbReference>
<accession>E4YFV9</accession>
<dbReference type="Proteomes" id="UP000011014">
    <property type="component" value="Unassembled WGS sequence"/>
</dbReference>
<dbReference type="Pfam" id="PF00041">
    <property type="entry name" value="fn3"/>
    <property type="match status" value="2"/>
</dbReference>
<dbReference type="InterPro" id="IPR013783">
    <property type="entry name" value="Ig-like_fold"/>
</dbReference>
<dbReference type="InterPro" id="IPR036116">
    <property type="entry name" value="FN3_sf"/>
</dbReference>
<dbReference type="CDD" id="cd00063">
    <property type="entry name" value="FN3"/>
    <property type="match status" value="3"/>
</dbReference>